<protein>
    <submittedName>
        <fullName evidence="1">Uncharacterized protein</fullName>
    </submittedName>
</protein>
<reference evidence="1" key="2">
    <citation type="journal article" date="2022" name="Microbiol. Resour. Announc.">
        <title>Metagenome Sequencing to Explore Phylogenomics of Terrestrial Cyanobacteria.</title>
        <authorList>
            <person name="Ward R.D."/>
            <person name="Stajich J.E."/>
            <person name="Johansen J.R."/>
            <person name="Huntemann M."/>
            <person name="Clum A."/>
            <person name="Foster B."/>
            <person name="Foster B."/>
            <person name="Roux S."/>
            <person name="Palaniappan K."/>
            <person name="Varghese N."/>
            <person name="Mukherjee S."/>
            <person name="Reddy T.B.K."/>
            <person name="Daum C."/>
            <person name="Copeland A."/>
            <person name="Chen I.A."/>
            <person name="Ivanova N.N."/>
            <person name="Kyrpides N.C."/>
            <person name="Shapiro N."/>
            <person name="Eloe-Fadrosh E.A."/>
            <person name="Pietrasiak N."/>
        </authorList>
    </citation>
    <scope>NUCLEOTIDE SEQUENCE</scope>
    <source>
        <strain evidence="1">CPER-KK1</strain>
    </source>
</reference>
<proteinExistence type="predicted"/>
<organism evidence="1 2">
    <name type="scientific">Symplocastrum torsivum CPER-KK1</name>
    <dbReference type="NCBI Taxonomy" id="450513"/>
    <lineage>
        <taxon>Bacteria</taxon>
        <taxon>Bacillati</taxon>
        <taxon>Cyanobacteriota</taxon>
        <taxon>Cyanophyceae</taxon>
        <taxon>Oscillatoriophycideae</taxon>
        <taxon>Oscillatoriales</taxon>
        <taxon>Microcoleaceae</taxon>
        <taxon>Symplocastrum</taxon>
    </lineage>
</organism>
<accession>A0A951PI59</accession>
<name>A0A951PI59_9CYAN</name>
<reference evidence="1" key="1">
    <citation type="submission" date="2021-05" db="EMBL/GenBank/DDBJ databases">
        <authorList>
            <person name="Pietrasiak N."/>
            <person name="Ward R."/>
            <person name="Stajich J.E."/>
            <person name="Kurbessoian T."/>
        </authorList>
    </citation>
    <scope>NUCLEOTIDE SEQUENCE</scope>
    <source>
        <strain evidence="1">CPER-KK1</strain>
    </source>
</reference>
<evidence type="ECO:0000313" key="2">
    <source>
        <dbReference type="Proteomes" id="UP000753908"/>
    </source>
</evidence>
<dbReference type="Proteomes" id="UP000753908">
    <property type="component" value="Unassembled WGS sequence"/>
</dbReference>
<dbReference type="AlphaFoldDB" id="A0A951PI59"/>
<sequence length="63" mass="7138">MNYGGEEPREFAVVRDRIPASRLGVKVRSPLSRFAIAFSHMAVSRQSIVRDDEIPDFFKKSGI</sequence>
<evidence type="ECO:0000313" key="1">
    <source>
        <dbReference type="EMBL" id="MBW4543399.1"/>
    </source>
</evidence>
<dbReference type="EMBL" id="JAHHIF010000003">
    <property type="protein sequence ID" value="MBW4543399.1"/>
    <property type="molecule type" value="Genomic_DNA"/>
</dbReference>
<comment type="caution">
    <text evidence="1">The sequence shown here is derived from an EMBL/GenBank/DDBJ whole genome shotgun (WGS) entry which is preliminary data.</text>
</comment>
<gene>
    <name evidence="1" type="ORF">KME25_02965</name>
</gene>